<dbReference type="AlphaFoldDB" id="A6G2Y5"/>
<dbReference type="InterPro" id="IPR002035">
    <property type="entry name" value="VWF_A"/>
</dbReference>
<accession>A6G2Y5</accession>
<feature type="compositionally biased region" description="Acidic residues" evidence="1">
    <location>
        <begin position="13"/>
        <end position="63"/>
    </location>
</feature>
<evidence type="ECO:0000313" key="3">
    <source>
        <dbReference type="EMBL" id="EDM79835.1"/>
    </source>
</evidence>
<name>A6G2Y5_9BACT</name>
<feature type="domain" description="VWFA" evidence="2">
    <location>
        <begin position="179"/>
        <end position="356"/>
    </location>
</feature>
<dbReference type="SUPFAM" id="SSF53300">
    <property type="entry name" value="vWA-like"/>
    <property type="match status" value="1"/>
</dbReference>
<evidence type="ECO:0000313" key="4">
    <source>
        <dbReference type="Proteomes" id="UP000005801"/>
    </source>
</evidence>
<feature type="region of interest" description="Disordered" evidence="1">
    <location>
        <begin position="1"/>
        <end position="81"/>
    </location>
</feature>
<dbReference type="Gene3D" id="3.40.50.410">
    <property type="entry name" value="von Willebrand factor, type A domain"/>
    <property type="match status" value="1"/>
</dbReference>
<dbReference type="CDD" id="cd00198">
    <property type="entry name" value="vWFA"/>
    <property type="match status" value="1"/>
</dbReference>
<evidence type="ECO:0000256" key="1">
    <source>
        <dbReference type="SAM" id="MobiDB-lite"/>
    </source>
</evidence>
<dbReference type="PROSITE" id="PS50234">
    <property type="entry name" value="VWFA"/>
    <property type="match status" value="1"/>
</dbReference>
<organism evidence="3 4">
    <name type="scientific">Plesiocystis pacifica SIR-1</name>
    <dbReference type="NCBI Taxonomy" id="391625"/>
    <lineage>
        <taxon>Bacteria</taxon>
        <taxon>Pseudomonadati</taxon>
        <taxon>Myxococcota</taxon>
        <taxon>Polyangia</taxon>
        <taxon>Nannocystales</taxon>
        <taxon>Nannocystaceae</taxon>
        <taxon>Plesiocystis</taxon>
    </lineage>
</organism>
<proteinExistence type="predicted"/>
<comment type="caution">
    <text evidence="3">The sequence shown here is derived from an EMBL/GenBank/DDBJ whole genome shotgun (WGS) entry which is preliminary data.</text>
</comment>
<dbReference type="STRING" id="391625.PPSIR1_32088"/>
<dbReference type="Proteomes" id="UP000005801">
    <property type="component" value="Unassembled WGS sequence"/>
</dbReference>
<reference evidence="3 4" key="1">
    <citation type="submission" date="2007-06" db="EMBL/GenBank/DDBJ databases">
        <authorList>
            <person name="Shimkets L."/>
            <person name="Ferriera S."/>
            <person name="Johnson J."/>
            <person name="Kravitz S."/>
            <person name="Beeson K."/>
            <person name="Sutton G."/>
            <person name="Rogers Y.-H."/>
            <person name="Friedman R."/>
            <person name="Frazier M."/>
            <person name="Venter J.C."/>
        </authorList>
    </citation>
    <scope>NUCLEOTIDE SEQUENCE [LARGE SCALE GENOMIC DNA]</scope>
    <source>
        <strain evidence="3 4">SIR-1</strain>
    </source>
</reference>
<keyword evidence="4" id="KW-1185">Reference proteome</keyword>
<dbReference type="InterPro" id="IPR036465">
    <property type="entry name" value="vWFA_dom_sf"/>
</dbReference>
<sequence length="516" mass="53120">MPLLLSLACSSTLDDDDSVADGYGDEGETQGADEGEDSTETGDDTGTSDDSSEASDTGEDDGAGETGPTDPGMLAEACDPNAGQSHGYDLAVANLELAPALVREAVLFGDGKVPRIPLSPRPFLNHFDFGYAPSPGASPSLSGQLWPVGPANAEGVERYRFQFAVKAPALSPQQRPPVDLAIVVDLGPSMAGEPLVLVEEALAAIESALGPGDRVTLIAAGEEAMDLAAADIEGFGSTPLTGLINPEEAFGYAKLEAAIELAYASLESPWSGDEIGHRRVLLLSNGHFEVSPALADTVSSAAAEDRHLVSVATGTHELYADSALRELGRLGQGSAVFAPTADAVWAKLADGFTERMITAALDLEVELSLPPGLALAPTKPGGNGTGTAVEASEGILGANGALVFHHELLACAELDPNAFVVVELSWLDPTTFETVETDFQLPLDAIGEPSAAGLEAAAAVAYSQALVAYRDAEGPPGDYGLILDASTMIAAALEMNPEDADLIEMSEVLAQLETAP</sequence>
<gene>
    <name evidence="3" type="ORF">PPSIR1_32088</name>
</gene>
<evidence type="ECO:0000259" key="2">
    <source>
        <dbReference type="PROSITE" id="PS50234"/>
    </source>
</evidence>
<protein>
    <recommendedName>
        <fullName evidence="2">VWFA domain-containing protein</fullName>
    </recommendedName>
</protein>
<dbReference type="EMBL" id="ABCS01000016">
    <property type="protein sequence ID" value="EDM79835.1"/>
    <property type="molecule type" value="Genomic_DNA"/>
</dbReference>
<dbReference type="eggNOG" id="COG2304">
    <property type="taxonomic scope" value="Bacteria"/>
</dbReference>